<sequence length="720" mass="77372">MRWRGPRAISRARPSCSASAARRCMICSGNMTSRADPRPGNRLWSALAAAALLLGGAGAGLRAEDMGAAREAMARAADYRARGDNRAARIELMNAIKAAPKMKEARLAQARVFLALFDADGAEGELQRALELGADRALVRAPMAEAMVLQGRAGDALRWLGEGSVAKADMGYAARTQGRAHLALGQYDEARAAFDRALQFTPDDSLLWTDIARFRTASGDQAGGLEAADHAVALDASNVRALQLRGELTRSQTGLAAALPWFERALAIDPNDTAVLGEYAATLGDMGRMRAMLKAARQIVALEPNNPRGYFLQAVLAARAGRYDLARTLMQKTGGALEGVPAAMQVEGVVEFQLGNYRQAIDRFEKLADAQPFNRRAAELLARALYAEGEHEALLERFRPVANRAGTSAYLLTLVGRSLEAMGERDAALEYLARAATPDPAPLLRLDQDDEPWLLADAARAAPRDARAVVPYVRMLVARGDFVQAEEFAGPLADANPGVPDAQMLLGDVLYASGNARAALPYYERAARIRLAEPVVRRLSLVLRELGRRDQADALLESFVDMSPANTGGLRLLANAYIDRGEWGGAVAMLSALHAQLGSSQPMLLTDLALARLRAGDPARAAHDSRLAYRVQPSSPLVAHVRGMALTEASDRPMLAVEMLEKAQALQPRNPWLRYHLAQAYAAAGKPGRAMGALRASLSLGAFPERAQAAAMLRDLQGRS</sequence>
<protein>
    <submittedName>
        <fullName evidence="4">Tetratricopeptide repeat protein</fullName>
    </submittedName>
</protein>
<gene>
    <name evidence="4" type="ORF">FG486_05665</name>
</gene>
<evidence type="ECO:0000256" key="3">
    <source>
        <dbReference type="PROSITE-ProRule" id="PRU00339"/>
    </source>
</evidence>
<dbReference type="Proteomes" id="UP000589292">
    <property type="component" value="Unassembled WGS sequence"/>
</dbReference>
<accession>A0A7V8RCA8</accession>
<dbReference type="InterPro" id="IPR019734">
    <property type="entry name" value="TPR_rpt"/>
</dbReference>
<dbReference type="PANTHER" id="PTHR12558:SF13">
    <property type="entry name" value="CELL DIVISION CYCLE PROTEIN 27 HOMOLOG"/>
    <property type="match status" value="1"/>
</dbReference>
<keyword evidence="5" id="KW-1185">Reference proteome</keyword>
<dbReference type="PANTHER" id="PTHR12558">
    <property type="entry name" value="CELL DIVISION CYCLE 16,23,27"/>
    <property type="match status" value="1"/>
</dbReference>
<evidence type="ECO:0000256" key="2">
    <source>
        <dbReference type="ARBA" id="ARBA00022803"/>
    </source>
</evidence>
<feature type="repeat" description="TPR" evidence="3">
    <location>
        <begin position="239"/>
        <end position="272"/>
    </location>
</feature>
<evidence type="ECO:0000313" key="4">
    <source>
        <dbReference type="EMBL" id="MBA1373819.1"/>
    </source>
</evidence>
<keyword evidence="1" id="KW-0677">Repeat</keyword>
<organism evidence="4 5">
    <name type="scientific">Sphingomonas ursincola</name>
    <dbReference type="NCBI Taxonomy" id="56361"/>
    <lineage>
        <taxon>Bacteria</taxon>
        <taxon>Pseudomonadati</taxon>
        <taxon>Pseudomonadota</taxon>
        <taxon>Alphaproteobacteria</taxon>
        <taxon>Sphingomonadales</taxon>
        <taxon>Sphingomonadaceae</taxon>
        <taxon>Sphingomonas</taxon>
    </lineage>
</organism>
<reference evidence="4 5" key="1">
    <citation type="journal article" date="1994" name="Int. J. Syst. Bacteriol.">
        <title>Phylogenetic positions of novel aerobic, bacteriochlorophyll a-containing bacteria and description of Roseococcus thiosulfatophilus gen. nov., sp. nov., Erythromicrobium ramosum gen. nov., sp. nov., and Erythrobacter litoralis sp. nov.</title>
        <authorList>
            <person name="Yurkov V."/>
            <person name="Stackebrandt E."/>
            <person name="Holmes A."/>
            <person name="Fuerst J.A."/>
            <person name="Hugenholtz P."/>
            <person name="Golecki J."/>
            <person name="Gad'on N."/>
            <person name="Gorlenko V.M."/>
            <person name="Kompantseva E.I."/>
            <person name="Drews G."/>
        </authorList>
    </citation>
    <scope>NUCLEOTIDE SEQUENCE [LARGE SCALE GENOMIC DNA]</scope>
    <source>
        <strain evidence="4 5">KR-99</strain>
    </source>
</reference>
<dbReference type="InterPro" id="IPR013105">
    <property type="entry name" value="TPR_2"/>
</dbReference>
<feature type="repeat" description="TPR" evidence="3">
    <location>
        <begin position="341"/>
        <end position="374"/>
    </location>
</feature>
<proteinExistence type="predicted"/>
<evidence type="ECO:0000256" key="1">
    <source>
        <dbReference type="ARBA" id="ARBA00022737"/>
    </source>
</evidence>
<dbReference type="Pfam" id="PF13432">
    <property type="entry name" value="TPR_16"/>
    <property type="match status" value="3"/>
</dbReference>
<comment type="caution">
    <text evidence="4">The sequence shown here is derived from an EMBL/GenBank/DDBJ whole genome shotgun (WGS) entry which is preliminary data.</text>
</comment>
<dbReference type="SMART" id="SM00028">
    <property type="entry name" value="TPR"/>
    <property type="match status" value="9"/>
</dbReference>
<evidence type="ECO:0000313" key="5">
    <source>
        <dbReference type="Proteomes" id="UP000589292"/>
    </source>
</evidence>
<dbReference type="SUPFAM" id="SSF48452">
    <property type="entry name" value="TPR-like"/>
    <property type="match status" value="4"/>
</dbReference>
<dbReference type="EMBL" id="VDES01000001">
    <property type="protein sequence ID" value="MBA1373819.1"/>
    <property type="molecule type" value="Genomic_DNA"/>
</dbReference>
<dbReference type="Gene3D" id="1.25.40.10">
    <property type="entry name" value="Tetratricopeptide repeat domain"/>
    <property type="match status" value="3"/>
</dbReference>
<dbReference type="Pfam" id="PF07719">
    <property type="entry name" value="TPR_2"/>
    <property type="match status" value="1"/>
</dbReference>
<feature type="repeat" description="TPR" evidence="3">
    <location>
        <begin position="171"/>
        <end position="204"/>
    </location>
</feature>
<dbReference type="PROSITE" id="PS50005">
    <property type="entry name" value="TPR"/>
    <property type="match status" value="3"/>
</dbReference>
<name>A0A7V8RCA8_9SPHN</name>
<dbReference type="InterPro" id="IPR011990">
    <property type="entry name" value="TPR-like_helical_dom_sf"/>
</dbReference>
<keyword evidence="2 3" id="KW-0802">TPR repeat</keyword>
<dbReference type="AlphaFoldDB" id="A0A7V8RCA8"/>